<dbReference type="Proteomes" id="UP000283269">
    <property type="component" value="Unassembled WGS sequence"/>
</dbReference>
<dbReference type="InterPro" id="IPR011042">
    <property type="entry name" value="6-blade_b-propeller_TolB-like"/>
</dbReference>
<dbReference type="STRING" id="93625.A0A409WL63"/>
<proteinExistence type="predicted"/>
<dbReference type="OrthoDB" id="423498at2759"/>
<dbReference type="Pfam" id="PF08450">
    <property type="entry name" value="SGL"/>
    <property type="match status" value="2"/>
</dbReference>
<evidence type="ECO:0000259" key="2">
    <source>
        <dbReference type="Pfam" id="PF08450"/>
    </source>
</evidence>
<comment type="caution">
    <text evidence="3">The sequence shown here is derived from an EMBL/GenBank/DDBJ whole genome shotgun (WGS) entry which is preliminary data.</text>
</comment>
<keyword evidence="4" id="KW-1185">Reference proteome</keyword>
<feature type="signal peptide" evidence="1">
    <location>
        <begin position="1"/>
        <end position="25"/>
    </location>
</feature>
<sequence length="809" mass="86794">MHIPSFLAKSVFVTIVIVKIVGVAAQTSGGSIISTPGQSVTVDPRSFAVLGPNGRFRNSSTEVFNLTLTEPPFFQIFDSGFLNIIGSNPTFNIVSTNTSVLSFAREAPVYVPETDELFFTGFDPTQNVVSKISLADIETALRGSNTTTVNVPATPLSLPPSVQIANGGTGPYRSSIVFATFGTQNSPASVVLVNPRPPYNATVLLDNFFGRQFSSINDIKIHPTSGALFFTDPSIGNLVGLRPPPVLTNQVYRFDPATGAVRVVATDFQQPNGIAFSQDGKTAYVYIDIPLLHVYKYDVDQRSQVFLNRRVFAYADTGIPDGINLDAAGNVYSGCGDGVNVWSPDGVLLGIPDGINLDAAGNVYSGCGDGVNVWSPDGVLLEFISAARLVYNNSALDSCQTLSLLCIMRLTGPGFINAGSFISSLGVLAQNSVPSGSVFIDPRSFTVLGATGNFRNSSSTQFFNPTAFEPPFFQIFDPAFLNIIGPNPTFNVISSNDTVPLFAHEAPVYVQETDELFFVGFDPTQNVVNKINMTAVERALQEAEGTNVTAVNVPATPINVPPSVHQINGGTGPIGSSLLFVTNGMGLLPPSVVLVNSRPPFNATVLLDNFFGRQFNSLDDVKVHPTSRAIFFTDVSFGSILQIRPPPLLPNQVYRFDMATGVVRVVATDFQECNGIAFSHDGTVVYVYAHDRYRRLHWPQYHGPNKNRYNVYKFDVDPKSQVFTNRRVFAYADTGIPDGIELDAAGNVYAGCGDGVNVWSSEGVLLGKFFTGVTVANMAFAGDGRLVLLGGANVYLAKIAAKASKLAFA</sequence>
<dbReference type="PANTHER" id="PTHR47064">
    <property type="entry name" value="PUTATIVE (AFU_ORTHOLOGUE AFUA_1G08990)-RELATED"/>
    <property type="match status" value="1"/>
</dbReference>
<accession>A0A409WL63</accession>
<dbReference type="AlphaFoldDB" id="A0A409WL63"/>
<organism evidence="3 4">
    <name type="scientific">Psilocybe cyanescens</name>
    <dbReference type="NCBI Taxonomy" id="93625"/>
    <lineage>
        <taxon>Eukaryota</taxon>
        <taxon>Fungi</taxon>
        <taxon>Dikarya</taxon>
        <taxon>Basidiomycota</taxon>
        <taxon>Agaricomycotina</taxon>
        <taxon>Agaricomycetes</taxon>
        <taxon>Agaricomycetidae</taxon>
        <taxon>Agaricales</taxon>
        <taxon>Agaricineae</taxon>
        <taxon>Strophariaceae</taxon>
        <taxon>Psilocybe</taxon>
    </lineage>
</organism>
<dbReference type="InterPro" id="IPR013658">
    <property type="entry name" value="SGL"/>
</dbReference>
<dbReference type="InterPro" id="IPR052988">
    <property type="entry name" value="Oryzine_lactonohydrolase"/>
</dbReference>
<evidence type="ECO:0000313" key="4">
    <source>
        <dbReference type="Proteomes" id="UP000283269"/>
    </source>
</evidence>
<dbReference type="InParanoid" id="A0A409WL63"/>
<protein>
    <recommendedName>
        <fullName evidence="2">SMP-30/Gluconolactonase/LRE-like region domain-containing protein</fullName>
    </recommendedName>
</protein>
<dbReference type="Gene3D" id="2.120.10.30">
    <property type="entry name" value="TolB, C-terminal domain"/>
    <property type="match status" value="3"/>
</dbReference>
<reference evidence="3 4" key="1">
    <citation type="journal article" date="2018" name="Evol. Lett.">
        <title>Horizontal gene cluster transfer increased hallucinogenic mushroom diversity.</title>
        <authorList>
            <person name="Reynolds H.T."/>
            <person name="Vijayakumar V."/>
            <person name="Gluck-Thaler E."/>
            <person name="Korotkin H.B."/>
            <person name="Matheny P.B."/>
            <person name="Slot J.C."/>
        </authorList>
    </citation>
    <scope>NUCLEOTIDE SEQUENCE [LARGE SCALE GENOMIC DNA]</scope>
    <source>
        <strain evidence="3 4">2631</strain>
    </source>
</reference>
<feature type="chain" id="PRO_5019491779" description="SMP-30/Gluconolactonase/LRE-like region domain-containing protein" evidence="1">
    <location>
        <begin position="26"/>
        <end position="809"/>
    </location>
</feature>
<gene>
    <name evidence="3" type="ORF">CVT25_002589</name>
</gene>
<evidence type="ECO:0000313" key="3">
    <source>
        <dbReference type="EMBL" id="PPQ79293.1"/>
    </source>
</evidence>
<dbReference type="EMBL" id="NHYD01003380">
    <property type="protein sequence ID" value="PPQ79293.1"/>
    <property type="molecule type" value="Genomic_DNA"/>
</dbReference>
<feature type="domain" description="SMP-30/Gluconolactonase/LRE-like region" evidence="2">
    <location>
        <begin position="200"/>
        <end position="349"/>
    </location>
</feature>
<keyword evidence="1" id="KW-0732">Signal</keyword>
<dbReference type="SUPFAM" id="SSF63829">
    <property type="entry name" value="Calcium-dependent phosphotriesterase"/>
    <property type="match status" value="3"/>
</dbReference>
<name>A0A409WL63_PSICY</name>
<dbReference type="PANTHER" id="PTHR47064:SF2">
    <property type="entry name" value="SMP-30_GLUCONOLACTONASE_LRE-LIKE REGION DOMAIN-CONTAINING PROTEIN-RELATED"/>
    <property type="match status" value="1"/>
</dbReference>
<feature type="domain" description="SMP-30/Gluconolactonase/LRE-like region" evidence="2">
    <location>
        <begin position="505"/>
        <end position="785"/>
    </location>
</feature>
<evidence type="ECO:0000256" key="1">
    <source>
        <dbReference type="SAM" id="SignalP"/>
    </source>
</evidence>